<proteinExistence type="predicted"/>
<name>X1C8M9_9ZZZZ</name>
<comment type="caution">
    <text evidence="1">The sequence shown here is derived from an EMBL/GenBank/DDBJ whole genome shotgun (WGS) entry which is preliminary data.</text>
</comment>
<dbReference type="PANTHER" id="PTHR39662">
    <property type="entry name" value="DUF354 DOMAIN-CONTAINING PROTEIN-RELATED"/>
    <property type="match status" value="1"/>
</dbReference>
<organism evidence="1">
    <name type="scientific">marine sediment metagenome</name>
    <dbReference type="NCBI Taxonomy" id="412755"/>
    <lineage>
        <taxon>unclassified sequences</taxon>
        <taxon>metagenomes</taxon>
        <taxon>ecological metagenomes</taxon>
    </lineage>
</organism>
<dbReference type="Pfam" id="PF04007">
    <property type="entry name" value="DUF354"/>
    <property type="match status" value="1"/>
</dbReference>
<dbReference type="EMBL" id="BART01010597">
    <property type="protein sequence ID" value="GAG89632.1"/>
    <property type="molecule type" value="Genomic_DNA"/>
</dbReference>
<protein>
    <submittedName>
        <fullName evidence="1">Uncharacterized protein</fullName>
    </submittedName>
</protein>
<dbReference type="AlphaFoldDB" id="X1C8M9"/>
<feature type="non-terminal residue" evidence="1">
    <location>
        <position position="1"/>
    </location>
</feature>
<accession>X1C8M9</accession>
<dbReference type="InterPro" id="IPR007152">
    <property type="entry name" value="DUF354"/>
</dbReference>
<dbReference type="PANTHER" id="PTHR39662:SF1">
    <property type="entry name" value="DUF354 DOMAIN-CONTAINING PROTEIN"/>
    <property type="match status" value="1"/>
</dbReference>
<reference evidence="1" key="1">
    <citation type="journal article" date="2014" name="Front. Microbiol.">
        <title>High frequency of phylogenetically diverse reductive dehalogenase-homologous genes in deep subseafloor sedimentary metagenomes.</title>
        <authorList>
            <person name="Kawai M."/>
            <person name="Futagami T."/>
            <person name="Toyoda A."/>
            <person name="Takaki Y."/>
            <person name="Nishi S."/>
            <person name="Hori S."/>
            <person name="Arai W."/>
            <person name="Tsubouchi T."/>
            <person name="Morono Y."/>
            <person name="Uchiyama I."/>
            <person name="Ito T."/>
            <person name="Fujiyama A."/>
            <person name="Inagaki F."/>
            <person name="Takami H."/>
        </authorList>
    </citation>
    <scope>NUCLEOTIDE SEQUENCE</scope>
    <source>
        <strain evidence="1">Expedition CK06-06</strain>
    </source>
</reference>
<gene>
    <name evidence="1" type="ORF">S01H4_22966</name>
</gene>
<evidence type="ECO:0000313" key="1">
    <source>
        <dbReference type="EMBL" id="GAG89632.1"/>
    </source>
</evidence>
<dbReference type="SUPFAM" id="SSF53756">
    <property type="entry name" value="UDP-Glycosyltransferase/glycogen phosphorylase"/>
    <property type="match status" value="1"/>
</dbReference>
<sequence>LKPSKYIFLREVSGVSLDYRHMIEGQLAEICPYLKDMGIDLVLSLENKSLKRKFEDQCIILNEPVSDIHSLMHYALMTISSGDTMARESCLVGTPSIYTGGLKISVNDKLEEKQCLFLVEPGKTDLVLETIQHIIENNVKKKTEKMIKEAIKTEWEDTTQIIIDNLMDYQ</sequence>